<comment type="subcellular location">
    <subcellularLocation>
        <location evidence="1 7">Cell membrane</location>
        <topology evidence="1 7">Multi-pass membrane protein</topology>
    </subcellularLocation>
</comment>
<keyword evidence="4 7" id="KW-0812">Transmembrane</keyword>
<feature type="domain" description="ABC transmembrane type-1" evidence="9">
    <location>
        <begin position="46"/>
        <end position="239"/>
    </location>
</feature>
<evidence type="ECO:0000313" key="10">
    <source>
        <dbReference type="EMBL" id="GEK84585.1"/>
    </source>
</evidence>
<evidence type="ECO:0000313" key="13">
    <source>
        <dbReference type="Proteomes" id="UP000522688"/>
    </source>
</evidence>
<feature type="transmembrane region" description="Helical" evidence="7">
    <location>
        <begin position="193"/>
        <end position="214"/>
    </location>
</feature>
<evidence type="ECO:0000256" key="6">
    <source>
        <dbReference type="ARBA" id="ARBA00023136"/>
    </source>
</evidence>
<reference evidence="10 12" key="1">
    <citation type="submission" date="2019-07" db="EMBL/GenBank/DDBJ databases">
        <title>Whole genome shotgun sequence of Frigoribacterium faeni NBRC 103066.</title>
        <authorList>
            <person name="Hosoyama A."/>
            <person name="Uohara A."/>
            <person name="Ohji S."/>
            <person name="Ichikawa N."/>
        </authorList>
    </citation>
    <scope>NUCLEOTIDE SEQUENCE [LARGE SCALE GENOMIC DNA]</scope>
    <source>
        <strain evidence="10 12">NBRC 103066</strain>
    </source>
</reference>
<evidence type="ECO:0000256" key="8">
    <source>
        <dbReference type="SAM" id="SignalP"/>
    </source>
</evidence>
<dbReference type="EMBL" id="BJUV01000044">
    <property type="protein sequence ID" value="GEK84585.1"/>
    <property type="molecule type" value="Genomic_DNA"/>
</dbReference>
<evidence type="ECO:0000256" key="1">
    <source>
        <dbReference type="ARBA" id="ARBA00004651"/>
    </source>
</evidence>
<evidence type="ECO:0000313" key="11">
    <source>
        <dbReference type="EMBL" id="MBA8811879.1"/>
    </source>
</evidence>
<dbReference type="Gene3D" id="1.10.3720.10">
    <property type="entry name" value="MetI-like"/>
    <property type="match status" value="1"/>
</dbReference>
<feature type="chain" id="PRO_5031360869" evidence="8">
    <location>
        <begin position="21"/>
        <end position="273"/>
    </location>
</feature>
<dbReference type="EMBL" id="JACGWW010000001">
    <property type="protein sequence ID" value="MBA8811879.1"/>
    <property type="molecule type" value="Genomic_DNA"/>
</dbReference>
<dbReference type="AlphaFoldDB" id="A0A7W3JFL2"/>
<dbReference type="GO" id="GO:0048473">
    <property type="term" value="P:D-methionine transmembrane transport"/>
    <property type="evidence" value="ECO:0007669"/>
    <property type="project" value="TreeGrafter"/>
</dbReference>
<dbReference type="OrthoDB" id="9793490at2"/>
<gene>
    <name evidence="11" type="ORF">FB463_000103</name>
    <name evidence="10" type="ORF">FFA01_28940</name>
</gene>
<reference evidence="11 13" key="2">
    <citation type="submission" date="2020-07" db="EMBL/GenBank/DDBJ databases">
        <title>Sequencing the genomes of 1000 actinobacteria strains.</title>
        <authorList>
            <person name="Klenk H.-P."/>
        </authorList>
    </citation>
    <scope>NUCLEOTIDE SEQUENCE [LARGE SCALE GENOMIC DNA]</scope>
    <source>
        <strain evidence="11 13">DSM 10309</strain>
    </source>
</reference>
<dbReference type="PANTHER" id="PTHR30450">
    <property type="entry name" value="ABC TRANSPORTER PERMEASE"/>
    <property type="match status" value="1"/>
</dbReference>
<evidence type="ECO:0000259" key="9">
    <source>
        <dbReference type="PROSITE" id="PS50928"/>
    </source>
</evidence>
<feature type="transmembrane region" description="Helical" evidence="7">
    <location>
        <begin position="83"/>
        <end position="108"/>
    </location>
</feature>
<dbReference type="PANTHER" id="PTHR30450:SF1">
    <property type="entry name" value="D-METHIONINE TRANSPORT SYSTEM PERMEASE PROTEIN METI-RELATED"/>
    <property type="match status" value="1"/>
</dbReference>
<dbReference type="InterPro" id="IPR051322">
    <property type="entry name" value="AA_ABC_Transporter_Permease"/>
</dbReference>
<protein>
    <submittedName>
        <fullName evidence="10">ABC transporter permease</fullName>
    </submittedName>
    <submittedName>
        <fullName evidence="11">ABC-type methionine transport system permease subunit</fullName>
    </submittedName>
</protein>
<dbReference type="InterPro" id="IPR000515">
    <property type="entry name" value="MetI-like"/>
</dbReference>
<comment type="similarity">
    <text evidence="7">Belongs to the binding-protein-dependent transport system permease family.</text>
</comment>
<dbReference type="PROSITE" id="PS50928">
    <property type="entry name" value="ABC_TM1"/>
    <property type="match status" value="1"/>
</dbReference>
<keyword evidence="12" id="KW-1185">Reference proteome</keyword>
<name>A0A7W3JFL2_9MICO</name>
<dbReference type="Proteomes" id="UP000522688">
    <property type="component" value="Unassembled WGS sequence"/>
</dbReference>
<feature type="signal peptide" evidence="8">
    <location>
        <begin position="1"/>
        <end position="20"/>
    </location>
</feature>
<accession>A0A7W3JFL2</accession>
<keyword evidence="2 7" id="KW-0813">Transport</keyword>
<dbReference type="Proteomes" id="UP000321154">
    <property type="component" value="Unassembled WGS sequence"/>
</dbReference>
<feature type="transmembrane region" description="Helical" evidence="7">
    <location>
        <begin position="220"/>
        <end position="244"/>
    </location>
</feature>
<proteinExistence type="inferred from homology"/>
<evidence type="ECO:0000256" key="7">
    <source>
        <dbReference type="RuleBase" id="RU363032"/>
    </source>
</evidence>
<evidence type="ECO:0000313" key="12">
    <source>
        <dbReference type="Proteomes" id="UP000321154"/>
    </source>
</evidence>
<keyword evidence="5 7" id="KW-1133">Transmembrane helix</keyword>
<organism evidence="11 13">
    <name type="scientific">Frigoribacterium faeni</name>
    <dbReference type="NCBI Taxonomy" id="145483"/>
    <lineage>
        <taxon>Bacteria</taxon>
        <taxon>Bacillati</taxon>
        <taxon>Actinomycetota</taxon>
        <taxon>Actinomycetes</taxon>
        <taxon>Micrococcales</taxon>
        <taxon>Microbacteriaceae</taxon>
        <taxon>Frigoribacterium</taxon>
    </lineage>
</organism>
<dbReference type="SUPFAM" id="SSF161098">
    <property type="entry name" value="MetI-like"/>
    <property type="match status" value="1"/>
</dbReference>
<keyword evidence="3" id="KW-1003">Cell membrane</keyword>
<dbReference type="InterPro" id="IPR035906">
    <property type="entry name" value="MetI-like_sf"/>
</dbReference>
<keyword evidence="6 7" id="KW-0472">Membrane</keyword>
<dbReference type="RefSeq" id="WP_146856904.1">
    <property type="nucleotide sequence ID" value="NZ_BAAAHR010000007.1"/>
</dbReference>
<evidence type="ECO:0000256" key="3">
    <source>
        <dbReference type="ARBA" id="ARBA00022475"/>
    </source>
</evidence>
<comment type="caution">
    <text evidence="11">The sequence shown here is derived from an EMBL/GenBank/DDBJ whole genome shotgun (WGS) entry which is preliminary data.</text>
</comment>
<evidence type="ECO:0000256" key="5">
    <source>
        <dbReference type="ARBA" id="ARBA00022989"/>
    </source>
</evidence>
<feature type="transmembrane region" description="Helical" evidence="7">
    <location>
        <begin position="50"/>
        <end position="71"/>
    </location>
</feature>
<dbReference type="Pfam" id="PF00528">
    <property type="entry name" value="BPD_transp_1"/>
    <property type="match status" value="1"/>
</dbReference>
<dbReference type="GO" id="GO:0005886">
    <property type="term" value="C:plasma membrane"/>
    <property type="evidence" value="ECO:0007669"/>
    <property type="project" value="UniProtKB-SubCell"/>
</dbReference>
<dbReference type="CDD" id="cd06261">
    <property type="entry name" value="TM_PBP2"/>
    <property type="match status" value="1"/>
</dbReference>
<sequence>MSLVSILATVPLAAPATVLAAGTSPSSAYDNSVPIGEIPALVLPALGDTFVMVGIVMAIVVVVGVPLGALIHNLGPAGLVPNAPVHTVLSAVISVGRSLPFLILMASIVPFTRFVTGTNIGIAAAVVPMSIAGIAFFTRIVENSLRSVPSDRVRVATASGASRLQIVRTAQLSEALPSLIGGFTINTIAMIEYSAIAGTIGAGGIGYVAVTYGYQRFDHTVMIVTIVLLIATVAAVQLLGDLAVRATSPEPVLRRRWWRRRATDLPPTAAALV</sequence>
<keyword evidence="8" id="KW-0732">Signal</keyword>
<evidence type="ECO:0000256" key="2">
    <source>
        <dbReference type="ARBA" id="ARBA00022448"/>
    </source>
</evidence>
<evidence type="ECO:0000256" key="4">
    <source>
        <dbReference type="ARBA" id="ARBA00022692"/>
    </source>
</evidence>
<feature type="transmembrane region" description="Helical" evidence="7">
    <location>
        <begin position="120"/>
        <end position="141"/>
    </location>
</feature>